<gene>
    <name evidence="2" type="ORF">K458DRAFT_383261</name>
</gene>
<evidence type="ECO:0000313" key="3">
    <source>
        <dbReference type="Proteomes" id="UP000799291"/>
    </source>
</evidence>
<evidence type="ECO:0000313" key="2">
    <source>
        <dbReference type="EMBL" id="KAF2690127.1"/>
    </source>
</evidence>
<feature type="compositionally biased region" description="Low complexity" evidence="1">
    <location>
        <begin position="123"/>
        <end position="134"/>
    </location>
</feature>
<feature type="region of interest" description="Disordered" evidence="1">
    <location>
        <begin position="545"/>
        <end position="614"/>
    </location>
</feature>
<feature type="compositionally biased region" description="Low complexity" evidence="1">
    <location>
        <begin position="343"/>
        <end position="361"/>
    </location>
</feature>
<proteinExistence type="predicted"/>
<dbReference type="AlphaFoldDB" id="A0A6G1JHT6"/>
<dbReference type="EMBL" id="MU005571">
    <property type="protein sequence ID" value="KAF2690127.1"/>
    <property type="molecule type" value="Genomic_DNA"/>
</dbReference>
<reference evidence="2" key="1">
    <citation type="journal article" date="2020" name="Stud. Mycol.">
        <title>101 Dothideomycetes genomes: a test case for predicting lifestyles and emergence of pathogens.</title>
        <authorList>
            <person name="Haridas S."/>
            <person name="Albert R."/>
            <person name="Binder M."/>
            <person name="Bloem J."/>
            <person name="Labutti K."/>
            <person name="Salamov A."/>
            <person name="Andreopoulos B."/>
            <person name="Baker S."/>
            <person name="Barry K."/>
            <person name="Bills G."/>
            <person name="Bluhm B."/>
            <person name="Cannon C."/>
            <person name="Castanera R."/>
            <person name="Culley D."/>
            <person name="Daum C."/>
            <person name="Ezra D."/>
            <person name="Gonzalez J."/>
            <person name="Henrissat B."/>
            <person name="Kuo A."/>
            <person name="Liang C."/>
            <person name="Lipzen A."/>
            <person name="Lutzoni F."/>
            <person name="Magnuson J."/>
            <person name="Mondo S."/>
            <person name="Nolan M."/>
            <person name="Ohm R."/>
            <person name="Pangilinan J."/>
            <person name="Park H.-J."/>
            <person name="Ramirez L."/>
            <person name="Alfaro M."/>
            <person name="Sun H."/>
            <person name="Tritt A."/>
            <person name="Yoshinaga Y."/>
            <person name="Zwiers L.-H."/>
            <person name="Turgeon B."/>
            <person name="Goodwin S."/>
            <person name="Spatafora J."/>
            <person name="Crous P."/>
            <person name="Grigoriev I."/>
        </authorList>
    </citation>
    <scope>NUCLEOTIDE SEQUENCE</scope>
    <source>
        <strain evidence="2">CBS 122367</strain>
    </source>
</reference>
<feature type="compositionally biased region" description="Low complexity" evidence="1">
    <location>
        <begin position="545"/>
        <end position="554"/>
    </location>
</feature>
<keyword evidence="3" id="KW-1185">Reference proteome</keyword>
<evidence type="ECO:0000256" key="1">
    <source>
        <dbReference type="SAM" id="MobiDB-lite"/>
    </source>
</evidence>
<name>A0A6G1JHT6_9PLEO</name>
<feature type="region of interest" description="Disordered" evidence="1">
    <location>
        <begin position="322"/>
        <end position="385"/>
    </location>
</feature>
<protein>
    <submittedName>
        <fullName evidence="2">Uncharacterized protein</fullName>
    </submittedName>
</protein>
<sequence>MAQKSKPAANSQPKDVKLELITQLKALDKSLNKESEFKKFLNRVGVRDLVDHIIRSFQERYPGRSYHDLAVPLERFSEWQIDRWCKSASSSPTVDREAIDKLTAMVPDGSRANSPPTERKIKPLPARRVPLAPAQQETSPEPNAMKEEGDEKTKEEISAITQQPLPALVGQQPLPTFTFGSILPAATPTPFLPSSFKSVVAPKPANAPSLFNITPRPLFKWNMPLIEKEPVDEQMTDAVPPPQEPAFVAAGDEGMAEGYESEGEAQTPIAVPRIAFSIPVLATAPVLMGHESEGNVITPTAVPHTLFSSPPHFNAHVLVGHEPEGSRQTPTAVPHTVSPSPAPATELPAPLLPAPTVTLEPPKSDNEPVPKPRMVPSPSPTHVSAPSEVGLLKAELLALKQEQSRQKPEQQQQNLAQAELVAELSSQVEKEKAAAAARVLEHEKSKSALVDENSALKHRLQQLEPSLAEELAAEKEKVVEMGQKVSALAGENAALRQREQQRQAVLAGALKKVRETRRLLRELREQLAATKQQLELAQAQRQEVLASAASTSTPAPQPDPVRAAARHQVKKLRDSAMNPRPSPTFSAFRTRKRDPGSQRAYRSNPDAEPKEGRLWTSSKAIEQIAAEFGWEDEEGDVWFDAVAEEVFFDAMEYQEGVLPPPTFLRHRRGLRLR</sequence>
<dbReference type="Proteomes" id="UP000799291">
    <property type="component" value="Unassembled WGS sequence"/>
</dbReference>
<organism evidence="2 3">
    <name type="scientific">Lentithecium fluviatile CBS 122367</name>
    <dbReference type="NCBI Taxonomy" id="1168545"/>
    <lineage>
        <taxon>Eukaryota</taxon>
        <taxon>Fungi</taxon>
        <taxon>Dikarya</taxon>
        <taxon>Ascomycota</taxon>
        <taxon>Pezizomycotina</taxon>
        <taxon>Dothideomycetes</taxon>
        <taxon>Pleosporomycetidae</taxon>
        <taxon>Pleosporales</taxon>
        <taxon>Massarineae</taxon>
        <taxon>Lentitheciaceae</taxon>
        <taxon>Lentithecium</taxon>
    </lineage>
</organism>
<feature type="region of interest" description="Disordered" evidence="1">
    <location>
        <begin position="106"/>
        <end position="150"/>
    </location>
</feature>
<accession>A0A6G1JHT6</accession>